<sequence length="110" mass="11561">MTGGGFHADSDRLERHGAEFARHADRAGEIVAGLRRTLQRLDGCWGADEVGSSFAEGHLPHAQAVLEHLGTLPDRLASVGGRFADTAAAYRAAESDNLGALRAAEPGADR</sequence>
<protein>
    <recommendedName>
        <fullName evidence="3">ESX-1 secretion-associated protein</fullName>
    </recommendedName>
</protein>
<dbReference type="AlphaFoldDB" id="A0A4D4J775"/>
<dbReference type="OrthoDB" id="4562539at2"/>
<name>A0A4D4J775_9PSEU</name>
<dbReference type="InterPro" id="IPR036689">
    <property type="entry name" value="ESAT-6-like_sf"/>
</dbReference>
<dbReference type="RefSeq" id="WP_137814423.1">
    <property type="nucleotide sequence ID" value="NZ_BJFL01000013.1"/>
</dbReference>
<comment type="caution">
    <text evidence="1">The sequence shown here is derived from an EMBL/GenBank/DDBJ whole genome shotgun (WGS) entry which is preliminary data.</text>
</comment>
<evidence type="ECO:0000313" key="1">
    <source>
        <dbReference type="EMBL" id="GDY31354.1"/>
    </source>
</evidence>
<accession>A0A4D4J775</accession>
<reference evidence="2" key="1">
    <citation type="submission" date="2019-04" db="EMBL/GenBank/DDBJ databases">
        <title>Draft genome sequence of Pseudonocardiaceae bacterium SL3-2-4.</title>
        <authorList>
            <person name="Ningsih F."/>
            <person name="Yokota A."/>
            <person name="Sakai Y."/>
            <person name="Nanatani K."/>
            <person name="Yabe S."/>
            <person name="Oetari A."/>
            <person name="Sjamsuridzal W."/>
        </authorList>
    </citation>
    <scope>NUCLEOTIDE SEQUENCE [LARGE SCALE GENOMIC DNA]</scope>
    <source>
        <strain evidence="2">SL3-2-4</strain>
    </source>
</reference>
<gene>
    <name evidence="1" type="ORF">GTS_29870</name>
</gene>
<evidence type="ECO:0000313" key="2">
    <source>
        <dbReference type="Proteomes" id="UP000298860"/>
    </source>
</evidence>
<proteinExistence type="predicted"/>
<dbReference type="Proteomes" id="UP000298860">
    <property type="component" value="Unassembled WGS sequence"/>
</dbReference>
<dbReference type="SUPFAM" id="SSF140453">
    <property type="entry name" value="EsxAB dimer-like"/>
    <property type="match status" value="1"/>
</dbReference>
<keyword evidence="2" id="KW-1185">Reference proteome</keyword>
<dbReference type="EMBL" id="BJFL01000013">
    <property type="protein sequence ID" value="GDY31354.1"/>
    <property type="molecule type" value="Genomic_DNA"/>
</dbReference>
<organism evidence="1 2">
    <name type="scientific">Gandjariella thermophila</name>
    <dbReference type="NCBI Taxonomy" id="1931992"/>
    <lineage>
        <taxon>Bacteria</taxon>
        <taxon>Bacillati</taxon>
        <taxon>Actinomycetota</taxon>
        <taxon>Actinomycetes</taxon>
        <taxon>Pseudonocardiales</taxon>
        <taxon>Pseudonocardiaceae</taxon>
        <taxon>Gandjariella</taxon>
    </lineage>
</organism>
<dbReference type="Gene3D" id="1.10.287.1060">
    <property type="entry name" value="ESAT-6-like"/>
    <property type="match status" value="1"/>
</dbReference>
<evidence type="ECO:0008006" key="3">
    <source>
        <dbReference type="Google" id="ProtNLM"/>
    </source>
</evidence>